<name>A0A2I0HFJ4_PUNGR</name>
<dbReference type="EMBL" id="PGOL01036181">
    <property type="protein sequence ID" value="PKI26154.1"/>
    <property type="molecule type" value="Genomic_DNA"/>
</dbReference>
<dbReference type="PANTHER" id="PTHR34590">
    <property type="entry name" value="OS03G0124300 PROTEIN-RELATED"/>
    <property type="match status" value="1"/>
</dbReference>
<dbReference type="STRING" id="22663.A0A2I0HFJ4"/>
<evidence type="ECO:0000313" key="1">
    <source>
        <dbReference type="EMBL" id="PKI26154.1"/>
    </source>
</evidence>
<organism evidence="1 2">
    <name type="scientific">Punica granatum</name>
    <name type="common">Pomegranate</name>
    <dbReference type="NCBI Taxonomy" id="22663"/>
    <lineage>
        <taxon>Eukaryota</taxon>
        <taxon>Viridiplantae</taxon>
        <taxon>Streptophyta</taxon>
        <taxon>Embryophyta</taxon>
        <taxon>Tracheophyta</taxon>
        <taxon>Spermatophyta</taxon>
        <taxon>Magnoliopsida</taxon>
        <taxon>eudicotyledons</taxon>
        <taxon>Gunneridae</taxon>
        <taxon>Pentapetalae</taxon>
        <taxon>rosids</taxon>
        <taxon>malvids</taxon>
        <taxon>Myrtales</taxon>
        <taxon>Lythraceae</taxon>
        <taxon>Punica</taxon>
    </lineage>
</organism>
<dbReference type="AlphaFoldDB" id="A0A2I0HFJ4"/>
<keyword evidence="2" id="KW-1185">Reference proteome</keyword>
<gene>
    <name evidence="1" type="ORF">CRG98_049157</name>
</gene>
<reference evidence="1 2" key="1">
    <citation type="submission" date="2017-11" db="EMBL/GenBank/DDBJ databases">
        <title>De-novo sequencing of pomegranate (Punica granatum L.) genome.</title>
        <authorList>
            <person name="Akparov Z."/>
            <person name="Amiraslanov A."/>
            <person name="Hajiyeva S."/>
            <person name="Abbasov M."/>
            <person name="Kaur K."/>
            <person name="Hamwieh A."/>
            <person name="Solovyev V."/>
            <person name="Salamov A."/>
            <person name="Braich B."/>
            <person name="Kosarev P."/>
            <person name="Mahmoud A."/>
            <person name="Hajiyev E."/>
            <person name="Babayeva S."/>
            <person name="Izzatullayeva V."/>
            <person name="Mammadov A."/>
            <person name="Mammadov A."/>
            <person name="Sharifova S."/>
            <person name="Ojaghi J."/>
            <person name="Eynullazada K."/>
            <person name="Bayramov B."/>
            <person name="Abdulazimova A."/>
            <person name="Shahmuradov I."/>
        </authorList>
    </citation>
    <scope>NUCLEOTIDE SEQUENCE [LARGE SCALE GENOMIC DNA]</scope>
    <source>
        <strain evidence="2">cv. AG2017</strain>
        <tissue evidence="1">Leaf</tissue>
    </source>
</reference>
<dbReference type="FunFam" id="2.60.120.430:FF:000003">
    <property type="entry name" value="FERONIA receptor-like kinase"/>
    <property type="match status" value="1"/>
</dbReference>
<protein>
    <recommendedName>
        <fullName evidence="3">Malectin-like domain-containing protein</fullName>
    </recommendedName>
</protein>
<evidence type="ECO:0000313" key="2">
    <source>
        <dbReference type="Proteomes" id="UP000233551"/>
    </source>
</evidence>
<evidence type="ECO:0008006" key="3">
    <source>
        <dbReference type="Google" id="ProtNLM"/>
    </source>
</evidence>
<dbReference type="Gene3D" id="2.60.120.430">
    <property type="entry name" value="Galactose-binding lectin"/>
    <property type="match status" value="1"/>
</dbReference>
<accession>A0A2I0HFJ4</accession>
<dbReference type="PANTHER" id="PTHR34590:SF15">
    <property type="entry name" value="PROTEIN KINASE DOMAIN-CONTAINING PROTEIN"/>
    <property type="match status" value="1"/>
</dbReference>
<comment type="caution">
    <text evidence="1">The sequence shown here is derived from an EMBL/GenBank/DDBJ whole genome shotgun (WGS) entry which is preliminary data.</text>
</comment>
<feature type="non-terminal residue" evidence="1">
    <location>
        <position position="88"/>
    </location>
</feature>
<dbReference type="Proteomes" id="UP000233551">
    <property type="component" value="Unassembled WGS sequence"/>
</dbReference>
<proteinExistence type="predicted"/>
<sequence>PKFVRLHFFPSNYDVQNFSRSDAVFSVGSGPYTLLQNFSASLVADNLTRPQFSKEFCVVVEDNQRLNLTFTPGTDRPAAYALINGIEI</sequence>
<dbReference type="InterPro" id="IPR045272">
    <property type="entry name" value="ANXUR1/2-like"/>
</dbReference>
<dbReference type="GO" id="GO:0004714">
    <property type="term" value="F:transmembrane receptor protein tyrosine kinase activity"/>
    <property type="evidence" value="ECO:0007669"/>
    <property type="project" value="InterPro"/>
</dbReference>
<feature type="non-terminal residue" evidence="1">
    <location>
        <position position="1"/>
    </location>
</feature>